<accession>A0A7R8YPF0</accession>
<dbReference type="FunCoup" id="A0A7R8YPF0">
    <property type="interactions" value="1588"/>
</dbReference>
<sequence>MIEIDGSILEGGGQILRIALSMSCLLKTPIRVSKIRAGRPKPGLSAQHLHGVQLLKSMCNATAKGDVMGSTELEFHPGDITSGKFNVDTGTAGSVALLLQVGLPVALFGRSTTTLDLKGGTNAAMAPQIDYVTEILRPNLEKMNVTFDFELFKRGYFPKGGGHCEITVQPVKTILPCNITEFGRIQEFFGWCFVAGSLPLQMANNMRSAARRLLQGCDNQQRESIRYNIFSYKEEPDVAEGNCSGLVLGCLSSTGCIIGGSALGSRNEKANVTGEKAANEILGCLQYQACVDSHTQDQLIIYMALADGRSRIRTSPLTLHTKTAIYIVESMTKAKFYTSEQSDGAVIVECDGIGYKNKYL</sequence>
<dbReference type="InterPro" id="IPR013791">
    <property type="entry name" value="RNA3'-term_phos_cycl_insert"/>
</dbReference>
<comment type="catalytic activity">
    <reaction evidence="6">
        <text>a 3'-end 3'-phospho-ribonucleotide-RNA + ATP = a 3'-end 2',3'-cyclophospho-ribonucleotide-RNA + AMP + diphosphate</text>
        <dbReference type="Rhea" id="RHEA:23976"/>
        <dbReference type="Rhea" id="RHEA-COMP:10463"/>
        <dbReference type="Rhea" id="RHEA-COMP:10464"/>
        <dbReference type="ChEBI" id="CHEBI:30616"/>
        <dbReference type="ChEBI" id="CHEBI:33019"/>
        <dbReference type="ChEBI" id="CHEBI:83062"/>
        <dbReference type="ChEBI" id="CHEBI:83064"/>
        <dbReference type="ChEBI" id="CHEBI:456215"/>
        <dbReference type="EC" id="6.5.1.4"/>
    </reaction>
</comment>
<dbReference type="EMBL" id="LR899009">
    <property type="protein sequence ID" value="CAD7077321.1"/>
    <property type="molecule type" value="Genomic_DNA"/>
</dbReference>
<feature type="domain" description="RNA 3'-terminal phosphate cyclase" evidence="9">
    <location>
        <begin position="9"/>
        <end position="336"/>
    </location>
</feature>
<reference evidence="11 12" key="1">
    <citation type="submission" date="2020-11" db="EMBL/GenBank/DDBJ databases">
        <authorList>
            <person name="Wallbank WR R."/>
            <person name="Pardo Diaz C."/>
            <person name="Kozak K."/>
            <person name="Martin S."/>
            <person name="Jiggins C."/>
            <person name="Moest M."/>
            <person name="Warren A I."/>
            <person name="Generalovic N T."/>
            <person name="Byers J.R.P. K."/>
            <person name="Montejo-Kovacevich G."/>
            <person name="Yen C E."/>
        </authorList>
    </citation>
    <scope>NUCLEOTIDE SEQUENCE [LARGE SCALE GENOMIC DNA]</scope>
</reference>
<dbReference type="InterPro" id="IPR036553">
    <property type="entry name" value="RPTC_insert"/>
</dbReference>
<name>A0A7R8YPF0_HERIL</name>
<dbReference type="InterPro" id="IPR023797">
    <property type="entry name" value="RNA3'_phos_cyclase_dom"/>
</dbReference>
<dbReference type="PIRSF" id="PIRSF005378">
    <property type="entry name" value="RNA3'_term_phos_cycl_euk"/>
    <property type="match status" value="1"/>
</dbReference>
<keyword evidence="4" id="KW-0436">Ligase</keyword>
<dbReference type="GO" id="GO:0003963">
    <property type="term" value="F:RNA-3'-phosphate cyclase activity"/>
    <property type="evidence" value="ECO:0007669"/>
    <property type="project" value="UniProtKB-EC"/>
</dbReference>
<gene>
    <name evidence="11" type="ORF">HERILL_LOCUS679</name>
</gene>
<dbReference type="GO" id="GO:0005634">
    <property type="term" value="C:nucleus"/>
    <property type="evidence" value="ECO:0007669"/>
    <property type="project" value="TreeGrafter"/>
</dbReference>
<feature type="active site" description="Tele-AMP-histidine intermediate" evidence="7">
    <location>
        <position position="320"/>
    </location>
</feature>
<keyword evidence="12" id="KW-1185">Reference proteome</keyword>
<dbReference type="Gene3D" id="3.30.360.20">
    <property type="entry name" value="RNA 3'-terminal phosphate cyclase, insert domain"/>
    <property type="match status" value="1"/>
</dbReference>
<dbReference type="HAMAP" id="MF_00200">
    <property type="entry name" value="RTC"/>
    <property type="match status" value="1"/>
</dbReference>
<dbReference type="SUPFAM" id="SSF55205">
    <property type="entry name" value="EPT/RTPC-like"/>
    <property type="match status" value="2"/>
</dbReference>
<dbReference type="Pfam" id="PF05189">
    <property type="entry name" value="RTC_insert"/>
    <property type="match status" value="1"/>
</dbReference>
<evidence type="ECO:0000256" key="5">
    <source>
        <dbReference type="ARBA" id="ARBA00022741"/>
    </source>
</evidence>
<dbReference type="AlphaFoldDB" id="A0A7R8YPF0"/>
<evidence type="ECO:0000259" key="9">
    <source>
        <dbReference type="Pfam" id="PF01137"/>
    </source>
</evidence>
<dbReference type="Proteomes" id="UP000594454">
    <property type="component" value="Chromosome 1"/>
</dbReference>
<keyword evidence="8" id="KW-0067">ATP-binding</keyword>
<evidence type="ECO:0000256" key="6">
    <source>
        <dbReference type="ARBA" id="ARBA00024481"/>
    </source>
</evidence>
<dbReference type="InterPro" id="IPR013792">
    <property type="entry name" value="RNA3'P_cycl/enolpyr_Trfase_a/b"/>
</dbReference>
<dbReference type="OrthoDB" id="25029at2759"/>
<evidence type="ECO:0000313" key="12">
    <source>
        <dbReference type="Proteomes" id="UP000594454"/>
    </source>
</evidence>
<evidence type="ECO:0000256" key="4">
    <source>
        <dbReference type="ARBA" id="ARBA00022598"/>
    </source>
</evidence>
<dbReference type="InParanoid" id="A0A7R8YPF0"/>
<dbReference type="InterPro" id="IPR037136">
    <property type="entry name" value="RNA3'_phos_cyclase_dom_sf"/>
</dbReference>
<evidence type="ECO:0000256" key="7">
    <source>
        <dbReference type="PIRSR" id="PIRSR005378-1"/>
    </source>
</evidence>
<comment type="similarity">
    <text evidence="1">Belongs to the RNA 3'-terminal cyclase family. Type 1 subfamily.</text>
</comment>
<proteinExistence type="inferred from homology"/>
<dbReference type="NCBIfam" id="TIGR03399">
    <property type="entry name" value="RNA_3prim_cycl"/>
    <property type="match status" value="1"/>
</dbReference>
<evidence type="ECO:0000259" key="10">
    <source>
        <dbReference type="Pfam" id="PF05189"/>
    </source>
</evidence>
<dbReference type="GO" id="GO:0006396">
    <property type="term" value="P:RNA processing"/>
    <property type="evidence" value="ECO:0007669"/>
    <property type="project" value="InterPro"/>
</dbReference>
<dbReference type="InterPro" id="IPR017770">
    <property type="entry name" value="RNA3'_term_phos_cyc_type_1"/>
</dbReference>
<dbReference type="GO" id="GO:0005524">
    <property type="term" value="F:ATP binding"/>
    <property type="evidence" value="ECO:0007669"/>
    <property type="project" value="UniProtKB-KW"/>
</dbReference>
<evidence type="ECO:0000256" key="3">
    <source>
        <dbReference type="ARBA" id="ARBA00021428"/>
    </source>
</evidence>
<feature type="binding site" evidence="8">
    <location>
        <position position="100"/>
    </location>
    <ligand>
        <name>ATP</name>
        <dbReference type="ChEBI" id="CHEBI:30616"/>
    </ligand>
</feature>
<dbReference type="Pfam" id="PF01137">
    <property type="entry name" value="RTC"/>
    <property type="match status" value="1"/>
</dbReference>
<dbReference type="InterPro" id="IPR000228">
    <property type="entry name" value="RNA3'_term_phos_cyc"/>
</dbReference>
<keyword evidence="5 8" id="KW-0547">Nucleotide-binding</keyword>
<evidence type="ECO:0000313" key="11">
    <source>
        <dbReference type="EMBL" id="CAD7077321.1"/>
    </source>
</evidence>
<feature type="binding site" evidence="8">
    <location>
        <begin position="294"/>
        <end position="298"/>
    </location>
    <ligand>
        <name>ATP</name>
        <dbReference type="ChEBI" id="CHEBI:30616"/>
    </ligand>
</feature>
<dbReference type="PANTHER" id="PTHR11096">
    <property type="entry name" value="RNA 3' TERMINAL PHOSPHATE CYCLASE"/>
    <property type="match status" value="1"/>
</dbReference>
<protein>
    <recommendedName>
        <fullName evidence="3">RNA 3'-terminal phosphate cyclase</fullName>
        <ecNumber evidence="2">6.5.1.4</ecNumber>
    </recommendedName>
</protein>
<evidence type="ECO:0000256" key="1">
    <source>
        <dbReference type="ARBA" id="ARBA00009206"/>
    </source>
</evidence>
<dbReference type="EC" id="6.5.1.4" evidence="2"/>
<evidence type="ECO:0000256" key="2">
    <source>
        <dbReference type="ARBA" id="ARBA00012725"/>
    </source>
</evidence>
<feature type="domain" description="RNA 3'-terminal phosphate cyclase insert" evidence="10">
    <location>
        <begin position="180"/>
        <end position="285"/>
    </location>
</feature>
<dbReference type="PANTHER" id="PTHR11096:SF0">
    <property type="entry name" value="RNA 3'-TERMINAL PHOSPHATE CYCLASE"/>
    <property type="match status" value="1"/>
</dbReference>
<dbReference type="SUPFAM" id="SSF52913">
    <property type="entry name" value="RNA 3'-terminal phosphate cyclase, RPTC, insert domain"/>
    <property type="match status" value="1"/>
</dbReference>
<dbReference type="Gene3D" id="3.65.10.20">
    <property type="entry name" value="RNA 3'-terminal phosphate cyclase domain"/>
    <property type="match status" value="1"/>
</dbReference>
<organism evidence="11 12">
    <name type="scientific">Hermetia illucens</name>
    <name type="common">Black soldier fly</name>
    <dbReference type="NCBI Taxonomy" id="343691"/>
    <lineage>
        <taxon>Eukaryota</taxon>
        <taxon>Metazoa</taxon>
        <taxon>Ecdysozoa</taxon>
        <taxon>Arthropoda</taxon>
        <taxon>Hexapoda</taxon>
        <taxon>Insecta</taxon>
        <taxon>Pterygota</taxon>
        <taxon>Neoptera</taxon>
        <taxon>Endopterygota</taxon>
        <taxon>Diptera</taxon>
        <taxon>Brachycera</taxon>
        <taxon>Stratiomyomorpha</taxon>
        <taxon>Stratiomyidae</taxon>
        <taxon>Hermetiinae</taxon>
        <taxon>Hermetia</taxon>
    </lineage>
</organism>
<evidence type="ECO:0000256" key="8">
    <source>
        <dbReference type="PIRSR" id="PIRSR005378-2"/>
    </source>
</evidence>